<reference evidence="3" key="1">
    <citation type="submission" date="2021-05" db="EMBL/GenBank/DDBJ databases">
        <authorList>
            <person name="Alioto T."/>
            <person name="Alioto T."/>
            <person name="Gomez Garrido J."/>
        </authorList>
    </citation>
    <scope>NUCLEOTIDE SEQUENCE</scope>
</reference>
<proteinExistence type="predicted"/>
<evidence type="ECO:0000256" key="1">
    <source>
        <dbReference type="SAM" id="MobiDB-lite"/>
    </source>
</evidence>
<sequence length="141" mass="15906">MDNNQKSSILPPGQTRTPTIVTQNNSSKMPRPEDIDLRNKLLPTIAGSEFQNSTPQREKKPPSRIRAILTEPCGPKNLYILRLAGWLLCLFISWGLLYTLLHDEGSRSNCDSNQSRSWTGCQSIEEVELCSNQAGFRTLHH</sequence>
<feature type="region of interest" description="Disordered" evidence="1">
    <location>
        <begin position="1"/>
        <end position="34"/>
    </location>
</feature>
<feature type="region of interest" description="Disordered" evidence="1">
    <location>
        <begin position="45"/>
        <end position="64"/>
    </location>
</feature>
<keyword evidence="2" id="KW-0472">Membrane</keyword>
<evidence type="ECO:0000313" key="3">
    <source>
        <dbReference type="EMBL" id="CAG6758185.1"/>
    </source>
</evidence>
<organism evidence="3">
    <name type="scientific">Cacopsylla melanoneura</name>
    <dbReference type="NCBI Taxonomy" id="428564"/>
    <lineage>
        <taxon>Eukaryota</taxon>
        <taxon>Metazoa</taxon>
        <taxon>Ecdysozoa</taxon>
        <taxon>Arthropoda</taxon>
        <taxon>Hexapoda</taxon>
        <taxon>Insecta</taxon>
        <taxon>Pterygota</taxon>
        <taxon>Neoptera</taxon>
        <taxon>Paraneoptera</taxon>
        <taxon>Hemiptera</taxon>
        <taxon>Sternorrhyncha</taxon>
        <taxon>Psylloidea</taxon>
        <taxon>Psyllidae</taxon>
        <taxon>Psyllinae</taxon>
        <taxon>Cacopsylla</taxon>
    </lineage>
</organism>
<dbReference type="EMBL" id="HBUF01379075">
    <property type="protein sequence ID" value="CAG6729515.1"/>
    <property type="molecule type" value="Transcribed_RNA"/>
</dbReference>
<accession>A0A8D9A3K0</accession>
<evidence type="ECO:0000256" key="2">
    <source>
        <dbReference type="SAM" id="Phobius"/>
    </source>
</evidence>
<protein>
    <submittedName>
        <fullName evidence="3">Uncharacterized protein</fullName>
    </submittedName>
</protein>
<dbReference type="EMBL" id="HBUF01548941">
    <property type="protein sequence ID" value="CAG6758185.1"/>
    <property type="molecule type" value="Transcribed_RNA"/>
</dbReference>
<keyword evidence="2" id="KW-0812">Transmembrane</keyword>
<feature type="transmembrane region" description="Helical" evidence="2">
    <location>
        <begin position="79"/>
        <end position="101"/>
    </location>
</feature>
<keyword evidence="2" id="KW-1133">Transmembrane helix</keyword>
<feature type="compositionally biased region" description="Polar residues" evidence="1">
    <location>
        <begin position="1"/>
        <end position="28"/>
    </location>
</feature>
<dbReference type="AlphaFoldDB" id="A0A8D9A3K0"/>
<name>A0A8D9A3K0_9HEMI</name>
<dbReference type="EMBL" id="HBUF01379077">
    <property type="protein sequence ID" value="CAG6729518.1"/>
    <property type="molecule type" value="Transcribed_RNA"/>
</dbReference>